<keyword evidence="1" id="KW-0472">Membrane</keyword>
<keyword evidence="1" id="KW-0812">Transmembrane</keyword>
<evidence type="ECO:0000313" key="2">
    <source>
        <dbReference type="EMBL" id="MBS4190862.1"/>
    </source>
</evidence>
<evidence type="ECO:0000256" key="1">
    <source>
        <dbReference type="SAM" id="Phobius"/>
    </source>
</evidence>
<organism evidence="2 3">
    <name type="scientific">Cytobacillus citreus</name>
    <dbReference type="NCBI Taxonomy" id="2833586"/>
    <lineage>
        <taxon>Bacteria</taxon>
        <taxon>Bacillati</taxon>
        <taxon>Bacillota</taxon>
        <taxon>Bacilli</taxon>
        <taxon>Bacillales</taxon>
        <taxon>Bacillaceae</taxon>
        <taxon>Cytobacillus</taxon>
    </lineage>
</organism>
<protein>
    <submittedName>
        <fullName evidence="2">Uncharacterized protein</fullName>
    </submittedName>
</protein>
<gene>
    <name evidence="2" type="ORF">KHA94_11780</name>
</gene>
<evidence type="ECO:0000313" key="3">
    <source>
        <dbReference type="Proteomes" id="UP000681027"/>
    </source>
</evidence>
<reference evidence="2 3" key="1">
    <citation type="submission" date="2021-05" db="EMBL/GenBank/DDBJ databases">
        <title>Novel Bacillus species.</title>
        <authorList>
            <person name="Liu G."/>
        </authorList>
    </citation>
    <scope>NUCLEOTIDE SEQUENCE [LARGE SCALE GENOMIC DNA]</scope>
    <source>
        <strain evidence="2 3">FJAT-49705</strain>
    </source>
</reference>
<proteinExistence type="predicted"/>
<feature type="transmembrane region" description="Helical" evidence="1">
    <location>
        <begin position="42"/>
        <end position="62"/>
    </location>
</feature>
<accession>A0ABS5NSR2</accession>
<keyword evidence="3" id="KW-1185">Reference proteome</keyword>
<dbReference type="RefSeq" id="WP_213102346.1">
    <property type="nucleotide sequence ID" value="NZ_JAGYPM010000003.1"/>
</dbReference>
<dbReference type="EMBL" id="JAGYPM010000003">
    <property type="protein sequence ID" value="MBS4190862.1"/>
    <property type="molecule type" value="Genomic_DNA"/>
</dbReference>
<keyword evidence="1" id="KW-1133">Transmembrane helix</keyword>
<dbReference type="Proteomes" id="UP000681027">
    <property type="component" value="Unassembled WGS sequence"/>
</dbReference>
<feature type="transmembrane region" description="Helical" evidence="1">
    <location>
        <begin position="12"/>
        <end position="36"/>
    </location>
</feature>
<name>A0ABS5NSR2_9BACI</name>
<comment type="caution">
    <text evidence="2">The sequence shown here is derived from an EMBL/GenBank/DDBJ whole genome shotgun (WGS) entry which is preliminary data.</text>
</comment>
<sequence>MKNIQQFYQKTASISLNSSLVALIPPFFLIIYGIIVVPNGKMVVLVVPFLLYSFISYQAYLINDNRSKDIKKIDEGIANQGSFLYEENVLLTFLPAPTLRLLVFGTNGQLVGEIRDINFKPFRWFLPFLLDKFIERKYGLYDANNKLIGSFTFKKNRIEIASSGNEIHSITIQNTLGNGIAVIFGHENRSFLVKQSRLFMDIQFLKDGYKNIARLRKGWMPIEWGNRFKDPNTPILIFEQQLPVEEKLLVYAIIVKLFQSTNH</sequence>